<gene>
    <name evidence="1" type="ORF">IAB37_01815</name>
</gene>
<proteinExistence type="predicted"/>
<evidence type="ECO:0000313" key="2">
    <source>
        <dbReference type="Proteomes" id="UP000824241"/>
    </source>
</evidence>
<dbReference type="Gene3D" id="1.10.246.130">
    <property type="match status" value="1"/>
</dbReference>
<accession>A0A9D1DWA5</accession>
<feature type="non-terminal residue" evidence="1">
    <location>
        <position position="1"/>
    </location>
</feature>
<dbReference type="InterPro" id="IPR052896">
    <property type="entry name" value="GGT-like_enzyme"/>
</dbReference>
<dbReference type="PANTHER" id="PTHR43881">
    <property type="entry name" value="GAMMA-GLUTAMYLTRANSPEPTIDASE (AFU_ORTHOLOGUE AFUA_4G13580)"/>
    <property type="match status" value="1"/>
</dbReference>
<organism evidence="1 2">
    <name type="scientific">Candidatus Faecivivens stercoravium</name>
    <dbReference type="NCBI Taxonomy" id="2840803"/>
    <lineage>
        <taxon>Bacteria</taxon>
        <taxon>Bacillati</taxon>
        <taxon>Bacillota</taxon>
        <taxon>Clostridia</taxon>
        <taxon>Eubacteriales</taxon>
        <taxon>Oscillospiraceae</taxon>
        <taxon>Oscillospiraceae incertae sedis</taxon>
        <taxon>Candidatus Faecivivens</taxon>
    </lineage>
</organism>
<dbReference type="SUPFAM" id="SSF56235">
    <property type="entry name" value="N-terminal nucleophile aminohydrolases (Ntn hydrolases)"/>
    <property type="match status" value="1"/>
</dbReference>
<name>A0A9D1DWA5_9FIRM</name>
<evidence type="ECO:0000313" key="1">
    <source>
        <dbReference type="EMBL" id="HIR60299.1"/>
    </source>
</evidence>
<sequence>EIGAYYRKMGGFLREEDLNAYHPEWVEPLTAGYHGYTVCELPPNGHGIAVLMALNILEGLEPDHDPFRSLHRQIEAMKLAFVDAQQYVADPRFMRAVTPQMLLSAEYAASRRALVGPEALDPGPWTPVKGGTVYLCTADGEGNMVSYIQSNYMGFGSGVVVPGTGIAMNNRAANFSIDPASPNAFGPGKKPYHTIIPGFLMRDGQPVGPFGIMGGFMQPQAHLQLMLSTIDGHLNPQDALDKPRWMWTGEKTVEVEQSFDPALLGQLSRAGHKIVIRPFGGPFGRGEAIWRDAETGLLCGGCEMRTDGQAAVW</sequence>
<dbReference type="Gene3D" id="3.60.20.40">
    <property type="match status" value="1"/>
</dbReference>
<dbReference type="InterPro" id="IPR043138">
    <property type="entry name" value="GGT_lsub"/>
</dbReference>
<dbReference type="Proteomes" id="UP000824241">
    <property type="component" value="Unassembled WGS sequence"/>
</dbReference>
<protein>
    <submittedName>
        <fullName evidence="1">Gamma-glutamyltransferase</fullName>
    </submittedName>
</protein>
<dbReference type="AlphaFoldDB" id="A0A9D1DWA5"/>
<dbReference type="PRINTS" id="PR01210">
    <property type="entry name" value="GGTRANSPTASE"/>
</dbReference>
<dbReference type="EMBL" id="DVHA01000059">
    <property type="protein sequence ID" value="HIR60299.1"/>
    <property type="molecule type" value="Genomic_DNA"/>
</dbReference>
<comment type="caution">
    <text evidence="1">The sequence shown here is derived from an EMBL/GenBank/DDBJ whole genome shotgun (WGS) entry which is preliminary data.</text>
</comment>
<dbReference type="PANTHER" id="PTHR43881:SF1">
    <property type="entry name" value="GAMMA-GLUTAMYLTRANSPEPTIDASE (AFU_ORTHOLOGUE AFUA_4G13580)"/>
    <property type="match status" value="1"/>
</dbReference>
<dbReference type="Pfam" id="PF01019">
    <property type="entry name" value="G_glu_transpept"/>
    <property type="match status" value="1"/>
</dbReference>
<reference evidence="1" key="1">
    <citation type="submission" date="2020-10" db="EMBL/GenBank/DDBJ databases">
        <authorList>
            <person name="Gilroy R."/>
        </authorList>
    </citation>
    <scope>NUCLEOTIDE SEQUENCE</scope>
    <source>
        <strain evidence="1">CHK189-12415</strain>
    </source>
</reference>
<dbReference type="InterPro" id="IPR043137">
    <property type="entry name" value="GGT_ssub_C"/>
</dbReference>
<dbReference type="InterPro" id="IPR029055">
    <property type="entry name" value="Ntn_hydrolases_N"/>
</dbReference>
<reference evidence="1" key="2">
    <citation type="journal article" date="2021" name="PeerJ">
        <title>Extensive microbial diversity within the chicken gut microbiome revealed by metagenomics and culture.</title>
        <authorList>
            <person name="Gilroy R."/>
            <person name="Ravi A."/>
            <person name="Getino M."/>
            <person name="Pursley I."/>
            <person name="Horton D.L."/>
            <person name="Alikhan N.F."/>
            <person name="Baker D."/>
            <person name="Gharbi K."/>
            <person name="Hall N."/>
            <person name="Watson M."/>
            <person name="Adriaenssens E.M."/>
            <person name="Foster-Nyarko E."/>
            <person name="Jarju S."/>
            <person name="Secka A."/>
            <person name="Antonio M."/>
            <person name="Oren A."/>
            <person name="Chaudhuri R.R."/>
            <person name="La Ragione R."/>
            <person name="Hildebrand F."/>
            <person name="Pallen M.J."/>
        </authorList>
    </citation>
    <scope>NUCLEOTIDE SEQUENCE</scope>
    <source>
        <strain evidence="1">CHK189-12415</strain>
    </source>
</reference>